<dbReference type="Gene3D" id="2.160.20.10">
    <property type="entry name" value="Single-stranded right-handed beta-helix, Pectin lyase-like"/>
    <property type="match status" value="1"/>
</dbReference>
<dbReference type="InterPro" id="IPR000070">
    <property type="entry name" value="Pectinesterase_cat"/>
</dbReference>
<dbReference type="AlphaFoldDB" id="A0A9P1H7K7"/>
<feature type="chain" id="PRO_5040536020" description="Pectinesterase" evidence="11">
    <location>
        <begin position="20"/>
        <end position="330"/>
    </location>
</feature>
<evidence type="ECO:0000256" key="6">
    <source>
        <dbReference type="ARBA" id="ARBA00022729"/>
    </source>
</evidence>
<dbReference type="Pfam" id="PF01095">
    <property type="entry name" value="Pectinesterase"/>
    <property type="match status" value="1"/>
</dbReference>
<comment type="function">
    <text evidence="11">Involved in maceration and soft-rotting of plant tissue.</text>
</comment>
<sequence>MRLLAFACLAASALAAARTSPPSGCLVVSKEGGSGTYATVQAAVNALSTSATAAQCIFIRPGTYMEQVLVTARKARLSIYGYTEDDTSYGSNKVKLIHSASQASTGGNNDGTATLRVKAAGFRLYNVDVENSYGKGSQAVAVSAYADSGYYGCAMKGFQDTLLSNEGKQLYSKSLIQGATDFVFGQRARSWFEKCDIRVVENSIGYITANGRDSDSNVSFYVFNNSSIAAASGHKVANGAYYLGRPWRDHARVVFQHTSMSSVINSAGWKEWSSSSPQTCCVLYGEYGNTGAGAAGTRASFSKKLSAPVQITEILGNDFETAGFFDATYI</sequence>
<dbReference type="GO" id="GO:0045490">
    <property type="term" value="P:pectin catabolic process"/>
    <property type="evidence" value="ECO:0007669"/>
    <property type="project" value="UniProtKB-UniRule"/>
</dbReference>
<dbReference type="FunFam" id="2.160.20.10:FF:000014">
    <property type="entry name" value="Pectinesterase"/>
    <property type="match status" value="1"/>
</dbReference>
<evidence type="ECO:0000256" key="7">
    <source>
        <dbReference type="ARBA" id="ARBA00022801"/>
    </source>
</evidence>
<evidence type="ECO:0000256" key="1">
    <source>
        <dbReference type="ARBA" id="ARBA00004613"/>
    </source>
</evidence>
<dbReference type="PANTHER" id="PTHR31321">
    <property type="entry name" value="ACYL-COA THIOESTER HYDROLASE YBHC-RELATED"/>
    <property type="match status" value="1"/>
</dbReference>
<comment type="similarity">
    <text evidence="3">Belongs to the pectinesterase family.</text>
</comment>
<evidence type="ECO:0000256" key="10">
    <source>
        <dbReference type="PROSITE-ProRule" id="PRU10040"/>
    </source>
</evidence>
<reference evidence="13" key="1">
    <citation type="submission" date="2022-11" db="EMBL/GenBank/DDBJ databases">
        <authorList>
            <person name="Scott C."/>
            <person name="Bruce N."/>
        </authorList>
    </citation>
    <scope>NUCLEOTIDE SEQUENCE</scope>
</reference>
<dbReference type="InterPro" id="IPR033131">
    <property type="entry name" value="Pectinesterase_Asp_AS"/>
</dbReference>
<dbReference type="PROSITE" id="PS00503">
    <property type="entry name" value="PECTINESTERASE_2"/>
    <property type="match status" value="1"/>
</dbReference>
<evidence type="ECO:0000256" key="9">
    <source>
        <dbReference type="ARBA" id="ARBA00047928"/>
    </source>
</evidence>
<dbReference type="InterPro" id="IPR012334">
    <property type="entry name" value="Pectin_lyas_fold"/>
</dbReference>
<proteinExistence type="inferred from homology"/>
<comment type="catalytic activity">
    <reaction evidence="9 11">
        <text>[(1-&gt;4)-alpha-D-galacturonosyl methyl ester](n) + n H2O = [(1-&gt;4)-alpha-D-galacturonosyl](n) + n methanol + n H(+)</text>
        <dbReference type="Rhea" id="RHEA:22380"/>
        <dbReference type="Rhea" id="RHEA-COMP:14570"/>
        <dbReference type="Rhea" id="RHEA-COMP:14573"/>
        <dbReference type="ChEBI" id="CHEBI:15377"/>
        <dbReference type="ChEBI" id="CHEBI:15378"/>
        <dbReference type="ChEBI" id="CHEBI:17790"/>
        <dbReference type="ChEBI" id="CHEBI:140522"/>
        <dbReference type="ChEBI" id="CHEBI:140523"/>
        <dbReference type="EC" id="3.1.1.11"/>
    </reaction>
</comment>
<evidence type="ECO:0000256" key="11">
    <source>
        <dbReference type="RuleBase" id="RU000589"/>
    </source>
</evidence>
<evidence type="ECO:0000256" key="2">
    <source>
        <dbReference type="ARBA" id="ARBA00005184"/>
    </source>
</evidence>
<evidence type="ECO:0000256" key="3">
    <source>
        <dbReference type="ARBA" id="ARBA00008891"/>
    </source>
</evidence>
<dbReference type="EC" id="3.1.1.11" evidence="4 11"/>
<dbReference type="SUPFAM" id="SSF51126">
    <property type="entry name" value="Pectin lyase-like"/>
    <property type="match status" value="1"/>
</dbReference>
<accession>A0A9P1H7K7</accession>
<keyword evidence="6 11" id="KW-0732">Signal</keyword>
<comment type="caution">
    <text evidence="13">The sequence shown here is derived from an EMBL/GenBank/DDBJ whole genome shotgun (WGS) entry which is preliminary data.</text>
</comment>
<dbReference type="PANTHER" id="PTHR31321:SF127">
    <property type="entry name" value="PECTINESTERASE"/>
    <property type="match status" value="1"/>
</dbReference>
<keyword evidence="14" id="KW-1185">Reference proteome</keyword>
<dbReference type="EMBL" id="CALLCH030000016">
    <property type="protein sequence ID" value="CAI4217410.1"/>
    <property type="molecule type" value="Genomic_DNA"/>
</dbReference>
<keyword evidence="5 11" id="KW-0964">Secreted</keyword>
<dbReference type="GO" id="GO:0030599">
    <property type="term" value="F:pectinesterase activity"/>
    <property type="evidence" value="ECO:0007669"/>
    <property type="project" value="UniProtKB-UniRule"/>
</dbReference>
<organism evidence="13 14">
    <name type="scientific">Parascedosporium putredinis</name>
    <dbReference type="NCBI Taxonomy" id="1442378"/>
    <lineage>
        <taxon>Eukaryota</taxon>
        <taxon>Fungi</taxon>
        <taxon>Dikarya</taxon>
        <taxon>Ascomycota</taxon>
        <taxon>Pezizomycotina</taxon>
        <taxon>Sordariomycetes</taxon>
        <taxon>Hypocreomycetidae</taxon>
        <taxon>Microascales</taxon>
        <taxon>Microascaceae</taxon>
        <taxon>Parascedosporium</taxon>
    </lineage>
</organism>
<dbReference type="OrthoDB" id="2019149at2759"/>
<keyword evidence="7 11" id="KW-0378">Hydrolase</keyword>
<evidence type="ECO:0000256" key="8">
    <source>
        <dbReference type="ARBA" id="ARBA00023085"/>
    </source>
</evidence>
<evidence type="ECO:0000313" key="13">
    <source>
        <dbReference type="EMBL" id="CAI4217410.1"/>
    </source>
</evidence>
<dbReference type="InterPro" id="IPR011050">
    <property type="entry name" value="Pectin_lyase_fold/virulence"/>
</dbReference>
<evidence type="ECO:0000313" key="14">
    <source>
        <dbReference type="Proteomes" id="UP000838763"/>
    </source>
</evidence>
<evidence type="ECO:0000259" key="12">
    <source>
        <dbReference type="Pfam" id="PF01095"/>
    </source>
</evidence>
<dbReference type="GO" id="GO:0042545">
    <property type="term" value="P:cell wall modification"/>
    <property type="evidence" value="ECO:0007669"/>
    <property type="project" value="UniProtKB-UniRule"/>
</dbReference>
<dbReference type="GO" id="GO:0005576">
    <property type="term" value="C:extracellular region"/>
    <property type="evidence" value="ECO:0007669"/>
    <property type="project" value="UniProtKB-SubCell"/>
</dbReference>
<comment type="subcellular location">
    <subcellularLocation>
        <location evidence="1 11">Secreted</location>
    </subcellularLocation>
</comment>
<name>A0A9P1H7K7_9PEZI</name>
<keyword evidence="11" id="KW-0961">Cell wall biogenesis/degradation</keyword>
<evidence type="ECO:0000256" key="5">
    <source>
        <dbReference type="ARBA" id="ARBA00022525"/>
    </source>
</evidence>
<feature type="domain" description="Pectinesterase catalytic" evidence="12">
    <location>
        <begin position="27"/>
        <end position="296"/>
    </location>
</feature>
<comment type="pathway">
    <text evidence="2 11">Glycan metabolism; pectin degradation; 2-dehydro-3-deoxy-D-gluconate from pectin: step 1/5.</text>
</comment>
<feature type="signal peptide" evidence="11">
    <location>
        <begin position="1"/>
        <end position="19"/>
    </location>
</feature>
<gene>
    <name evidence="13" type="ORF">PPNO1_LOCUS7023</name>
</gene>
<protein>
    <recommendedName>
        <fullName evidence="4 11">Pectinesterase</fullName>
        <ecNumber evidence="4 11">3.1.1.11</ecNumber>
    </recommendedName>
</protein>
<keyword evidence="8 11" id="KW-0063">Aspartyl esterase</keyword>
<dbReference type="Proteomes" id="UP000838763">
    <property type="component" value="Unassembled WGS sequence"/>
</dbReference>
<feature type="active site" evidence="10">
    <location>
        <position position="181"/>
    </location>
</feature>
<evidence type="ECO:0000256" key="4">
    <source>
        <dbReference type="ARBA" id="ARBA00013229"/>
    </source>
</evidence>